<evidence type="ECO:0000313" key="8">
    <source>
        <dbReference type="Proteomes" id="UP001162741"/>
    </source>
</evidence>
<comment type="similarity">
    <text evidence="1">Belongs to the sulfatase family.</text>
</comment>
<name>A0ABY6J3T6_9BACT</name>
<feature type="chain" id="PRO_5047076473" evidence="5">
    <location>
        <begin position="20"/>
        <end position="448"/>
    </location>
</feature>
<evidence type="ECO:0000256" key="5">
    <source>
        <dbReference type="SAM" id="SignalP"/>
    </source>
</evidence>
<dbReference type="EMBL" id="CP107006">
    <property type="protein sequence ID" value="UYQ94335.1"/>
    <property type="molecule type" value="Genomic_DNA"/>
</dbReference>
<sequence length="448" mass="50321">MKKMLLVTLLFAPMHYLQAQSPVKPNVVIILTDDMGVGDIACYGGQLVPTPNIDQMARNGLMCTQYYSAAPICSPSRAGLLTGQYPGRWNFATYLDNKKHNRDAEQADYLDPKAPSIARIFKNAGYATAHFGKWHLGGGRDVKDAPGFEQYGIDEHSSTYESPDPDPLLTATNWIWSDKDSIKRWDRSTYFVDKALDFLQRHRDQPCFINLWPDDVHTPWVPDAEQHPSNREEEAALVAVMKEYDMQIGRFLSELKRHGLDKNTIVIFTSDNGPLPSFRGKRAAGLRGTKLSLYEGGTRMPFIVNWTGHVKAGSVDHTSPIHATDLLPTLASMAGVSLPKNYKGDGIDRSRVLLGQPAARKQEMYWEYGRNTIAYRYPRAQDKSPQLAVRSGDWKLLMNHDGSGVELYNIVKDKTEAVNLADKEAKVVGALKEKLLKWWEALPKLKTS</sequence>
<feature type="signal peptide" evidence="5">
    <location>
        <begin position="1"/>
        <end position="19"/>
    </location>
</feature>
<dbReference type="Gene3D" id="3.30.1120.10">
    <property type="match status" value="1"/>
</dbReference>
<keyword evidence="3" id="KW-0378">Hydrolase</keyword>
<dbReference type="Pfam" id="PF00884">
    <property type="entry name" value="Sulfatase"/>
    <property type="match status" value="1"/>
</dbReference>
<dbReference type="Gene3D" id="3.40.720.10">
    <property type="entry name" value="Alkaline Phosphatase, subunit A"/>
    <property type="match status" value="1"/>
</dbReference>
<gene>
    <name evidence="7" type="ORF">MKQ68_04430</name>
</gene>
<evidence type="ECO:0000256" key="3">
    <source>
        <dbReference type="ARBA" id="ARBA00022801"/>
    </source>
</evidence>
<keyword evidence="4" id="KW-0106">Calcium</keyword>
<keyword evidence="5" id="KW-0732">Signal</keyword>
<feature type="domain" description="Sulfatase N-terminal" evidence="6">
    <location>
        <begin position="25"/>
        <end position="336"/>
    </location>
</feature>
<accession>A0ABY6J3T6</accession>
<dbReference type="RefSeq" id="WP_264282248.1">
    <property type="nucleotide sequence ID" value="NZ_CP107006.1"/>
</dbReference>
<evidence type="ECO:0000256" key="2">
    <source>
        <dbReference type="ARBA" id="ARBA00022723"/>
    </source>
</evidence>
<dbReference type="InterPro" id="IPR017850">
    <property type="entry name" value="Alkaline_phosphatase_core_sf"/>
</dbReference>
<keyword evidence="8" id="KW-1185">Reference proteome</keyword>
<organism evidence="7 8">
    <name type="scientific">Chitinophaga horti</name>
    <dbReference type="NCBI Taxonomy" id="2920382"/>
    <lineage>
        <taxon>Bacteria</taxon>
        <taxon>Pseudomonadati</taxon>
        <taxon>Bacteroidota</taxon>
        <taxon>Chitinophagia</taxon>
        <taxon>Chitinophagales</taxon>
        <taxon>Chitinophagaceae</taxon>
        <taxon>Chitinophaga</taxon>
    </lineage>
</organism>
<evidence type="ECO:0000313" key="7">
    <source>
        <dbReference type="EMBL" id="UYQ94335.1"/>
    </source>
</evidence>
<dbReference type="InterPro" id="IPR000917">
    <property type="entry name" value="Sulfatase_N"/>
</dbReference>
<dbReference type="PANTHER" id="PTHR42693">
    <property type="entry name" value="ARYLSULFATASE FAMILY MEMBER"/>
    <property type="match status" value="1"/>
</dbReference>
<dbReference type="PANTHER" id="PTHR42693:SF33">
    <property type="entry name" value="ARYLSULFATASE"/>
    <property type="match status" value="1"/>
</dbReference>
<dbReference type="InterPro" id="IPR050738">
    <property type="entry name" value="Sulfatase"/>
</dbReference>
<protein>
    <submittedName>
        <fullName evidence="7">Sulfatase-like hydrolase/transferase</fullName>
    </submittedName>
</protein>
<dbReference type="SUPFAM" id="SSF53649">
    <property type="entry name" value="Alkaline phosphatase-like"/>
    <property type="match status" value="1"/>
</dbReference>
<reference evidence="7" key="1">
    <citation type="submission" date="2022-10" db="EMBL/GenBank/DDBJ databases">
        <title>Chitinophaga sp. nov., isolated from soil.</title>
        <authorList>
            <person name="Jeon C.O."/>
        </authorList>
    </citation>
    <scope>NUCLEOTIDE SEQUENCE</scope>
    <source>
        <strain evidence="7">R8</strain>
    </source>
</reference>
<dbReference type="Proteomes" id="UP001162741">
    <property type="component" value="Chromosome"/>
</dbReference>
<proteinExistence type="inferred from homology"/>
<dbReference type="PROSITE" id="PS00523">
    <property type="entry name" value="SULFATASE_1"/>
    <property type="match status" value="1"/>
</dbReference>
<dbReference type="InterPro" id="IPR024607">
    <property type="entry name" value="Sulfatase_CS"/>
</dbReference>
<evidence type="ECO:0000259" key="6">
    <source>
        <dbReference type="Pfam" id="PF00884"/>
    </source>
</evidence>
<evidence type="ECO:0000256" key="4">
    <source>
        <dbReference type="ARBA" id="ARBA00022837"/>
    </source>
</evidence>
<keyword evidence="2" id="KW-0479">Metal-binding</keyword>
<evidence type="ECO:0000256" key="1">
    <source>
        <dbReference type="ARBA" id="ARBA00008779"/>
    </source>
</evidence>